<reference evidence="3" key="1">
    <citation type="journal article" date="2019" name="Int. J. Syst. Evol. Microbiol.">
        <title>The Global Catalogue of Microorganisms (GCM) 10K type strain sequencing project: providing services to taxonomists for standard genome sequencing and annotation.</title>
        <authorList>
            <consortium name="The Broad Institute Genomics Platform"/>
            <consortium name="The Broad Institute Genome Sequencing Center for Infectious Disease"/>
            <person name="Wu L."/>
            <person name="Ma J."/>
        </authorList>
    </citation>
    <scope>NUCLEOTIDE SEQUENCE [LARGE SCALE GENOMIC DNA]</scope>
    <source>
        <strain evidence="3">KCTC 52640</strain>
    </source>
</reference>
<dbReference type="InterPro" id="IPR027417">
    <property type="entry name" value="P-loop_NTPase"/>
</dbReference>
<dbReference type="Proteomes" id="UP001595462">
    <property type="component" value="Unassembled WGS sequence"/>
</dbReference>
<evidence type="ECO:0000259" key="1">
    <source>
        <dbReference type="Pfam" id="PF02492"/>
    </source>
</evidence>
<dbReference type="InterPro" id="IPR051316">
    <property type="entry name" value="Zinc-reg_GTPase_activator"/>
</dbReference>
<evidence type="ECO:0000313" key="2">
    <source>
        <dbReference type="EMBL" id="MFC3104669.1"/>
    </source>
</evidence>
<keyword evidence="3" id="KW-1185">Reference proteome</keyword>
<dbReference type="SUPFAM" id="SSF52540">
    <property type="entry name" value="P-loop containing nucleoside triphosphate hydrolases"/>
    <property type="match status" value="1"/>
</dbReference>
<dbReference type="PANTHER" id="PTHR13748:SF62">
    <property type="entry name" value="COBW DOMAIN-CONTAINING PROTEIN"/>
    <property type="match status" value="1"/>
</dbReference>
<feature type="domain" description="CobW/HypB/UreG nucleotide-binding" evidence="1">
    <location>
        <begin position="6"/>
        <end position="181"/>
    </location>
</feature>
<name>A0ABV7ERV4_9GAMM</name>
<dbReference type="Pfam" id="PF02492">
    <property type="entry name" value="cobW"/>
    <property type="match status" value="1"/>
</dbReference>
<protein>
    <submittedName>
        <fullName evidence="2">CobW family GTP-binding protein</fullName>
    </submittedName>
</protein>
<dbReference type="InterPro" id="IPR003495">
    <property type="entry name" value="CobW/HypB/UreG_nucleotide-bd"/>
</dbReference>
<dbReference type="EMBL" id="JBHRSS010000005">
    <property type="protein sequence ID" value="MFC3104669.1"/>
    <property type="molecule type" value="Genomic_DNA"/>
</dbReference>
<comment type="caution">
    <text evidence="2">The sequence shown here is derived from an EMBL/GenBank/DDBJ whole genome shotgun (WGS) entry which is preliminary data.</text>
</comment>
<dbReference type="Gene3D" id="3.40.50.300">
    <property type="entry name" value="P-loop containing nucleotide triphosphate hydrolases"/>
    <property type="match status" value="1"/>
</dbReference>
<organism evidence="2 3">
    <name type="scientific">Salinisphaera aquimarina</name>
    <dbReference type="NCBI Taxonomy" id="2094031"/>
    <lineage>
        <taxon>Bacteria</taxon>
        <taxon>Pseudomonadati</taxon>
        <taxon>Pseudomonadota</taxon>
        <taxon>Gammaproteobacteria</taxon>
        <taxon>Salinisphaerales</taxon>
        <taxon>Salinisphaeraceae</taxon>
        <taxon>Salinisphaera</taxon>
    </lineage>
</organism>
<dbReference type="RefSeq" id="WP_380690042.1">
    <property type="nucleotide sequence ID" value="NZ_JBHRSS010000005.1"/>
</dbReference>
<gene>
    <name evidence="2" type="ORF">ACFOSU_12320</name>
</gene>
<accession>A0ABV7ERV4</accession>
<proteinExistence type="predicted"/>
<dbReference type="PANTHER" id="PTHR13748">
    <property type="entry name" value="COBW-RELATED"/>
    <property type="match status" value="1"/>
</dbReference>
<evidence type="ECO:0000313" key="3">
    <source>
        <dbReference type="Proteomes" id="UP001595462"/>
    </source>
</evidence>
<sequence length="300" mass="32372">MSEQVPVVLVTGYLGAGKTTWINDRIGQGLTPGALILVNDFGAINIDADLIAYRDDRVIRLSNGCICCSLGESLAVQLTEINRWQPAPSIVYIEASGVAQPQRIIDLITVSRQYRMQESVGLVDAASVMDTLTDSRVGALVSEQIATVDTLFVNRLSGLQSDQQVAARQLLADINPGAAIVTTSGSSDSSATPPRISIDRIPALTGDSGEGELRWQRFAVTLQEPVCCAELEKTLMRYADVLARAKGFVNDADWRSVVFQWGGSKAAWMLTSRKVGSSQLVGIGFDGPRFDALIQELQKL</sequence>